<evidence type="ECO:0000256" key="2">
    <source>
        <dbReference type="PIRNR" id="PIRNR036514"/>
    </source>
</evidence>
<dbReference type="InterPro" id="IPR008978">
    <property type="entry name" value="HSP20-like_chaperone"/>
</dbReference>
<evidence type="ECO:0000256" key="3">
    <source>
        <dbReference type="PROSITE-ProRule" id="PRU00285"/>
    </source>
</evidence>
<comment type="similarity">
    <text evidence="2 3 4">Belongs to the small heat shock protein (HSP20) family.</text>
</comment>
<dbReference type="Proteomes" id="UP001162164">
    <property type="component" value="Unassembled WGS sequence"/>
</dbReference>
<dbReference type="Gene3D" id="2.60.40.790">
    <property type="match status" value="1"/>
</dbReference>
<dbReference type="PANTHER" id="PTHR45640:SF13">
    <property type="entry name" value="HEAT SHOCK PROTEIN 22-RELATED"/>
    <property type="match status" value="1"/>
</dbReference>
<comment type="caution">
    <text evidence="6">The sequence shown here is derived from an EMBL/GenBank/DDBJ whole genome shotgun (WGS) entry which is preliminary data.</text>
</comment>
<protein>
    <recommendedName>
        <fullName evidence="5">SHSP domain-containing protein</fullName>
    </recommendedName>
</protein>
<proteinExistence type="inferred from homology"/>
<evidence type="ECO:0000313" key="7">
    <source>
        <dbReference type="Proteomes" id="UP001162164"/>
    </source>
</evidence>
<sequence>MSLSPFWDDTPFFRPSRIMDQHFGVSLRPDDLLQSMVNPRMLIQCPAGYLRNWKNTVQDLGSTISYENDTFKANIDVQQFRPDEVVVKVADNTVTIEGKHEEKPDEHGYISRHFIRKYVLPPNCDINQIQSKLSSDGVLTITAPKLGEQKQIEHRQIPITQTGTPAQLEQKTQ</sequence>
<dbReference type="PANTHER" id="PTHR45640">
    <property type="entry name" value="HEAT SHOCK PROTEIN HSP-12.2-RELATED"/>
    <property type="match status" value="1"/>
</dbReference>
<dbReference type="EMBL" id="JAPWTJ010000082">
    <property type="protein sequence ID" value="KAJ8983280.1"/>
    <property type="molecule type" value="Genomic_DNA"/>
</dbReference>
<organism evidence="6 7">
    <name type="scientific">Molorchus minor</name>
    <dbReference type="NCBI Taxonomy" id="1323400"/>
    <lineage>
        <taxon>Eukaryota</taxon>
        <taxon>Metazoa</taxon>
        <taxon>Ecdysozoa</taxon>
        <taxon>Arthropoda</taxon>
        <taxon>Hexapoda</taxon>
        <taxon>Insecta</taxon>
        <taxon>Pterygota</taxon>
        <taxon>Neoptera</taxon>
        <taxon>Endopterygota</taxon>
        <taxon>Coleoptera</taxon>
        <taxon>Polyphaga</taxon>
        <taxon>Cucujiformia</taxon>
        <taxon>Chrysomeloidea</taxon>
        <taxon>Cerambycidae</taxon>
        <taxon>Lamiinae</taxon>
        <taxon>Monochamini</taxon>
        <taxon>Molorchus</taxon>
    </lineage>
</organism>
<dbReference type="PRINTS" id="PR00299">
    <property type="entry name" value="ACRYSTALLIN"/>
</dbReference>
<evidence type="ECO:0000259" key="5">
    <source>
        <dbReference type="PROSITE" id="PS01031"/>
    </source>
</evidence>
<dbReference type="CDD" id="cd06526">
    <property type="entry name" value="metazoan_ACD"/>
    <property type="match status" value="1"/>
</dbReference>
<feature type="domain" description="SHSP" evidence="5">
    <location>
        <begin position="51"/>
        <end position="160"/>
    </location>
</feature>
<dbReference type="InterPro" id="IPR001436">
    <property type="entry name" value="Alpha-crystallin/sHSP_animal"/>
</dbReference>
<gene>
    <name evidence="6" type="ORF">NQ317_010530</name>
</gene>
<dbReference type="InterPro" id="IPR055269">
    <property type="entry name" value="Alpha-crystallin/HSP_16"/>
</dbReference>
<evidence type="ECO:0000313" key="6">
    <source>
        <dbReference type="EMBL" id="KAJ8983280.1"/>
    </source>
</evidence>
<evidence type="ECO:0000256" key="1">
    <source>
        <dbReference type="ARBA" id="ARBA00023016"/>
    </source>
</evidence>
<dbReference type="InterPro" id="IPR002068">
    <property type="entry name" value="A-crystallin/Hsp20_dom"/>
</dbReference>
<reference evidence="6" key="1">
    <citation type="journal article" date="2023" name="Insect Mol. Biol.">
        <title>Genome sequencing provides insights into the evolution of gene families encoding plant cell wall-degrading enzymes in longhorned beetles.</title>
        <authorList>
            <person name="Shin N.R."/>
            <person name="Okamura Y."/>
            <person name="Kirsch R."/>
            <person name="Pauchet Y."/>
        </authorList>
    </citation>
    <scope>NUCLEOTIDE SEQUENCE</scope>
    <source>
        <strain evidence="6">MMC_N1</strain>
    </source>
</reference>
<dbReference type="Pfam" id="PF00011">
    <property type="entry name" value="HSP20"/>
    <property type="match status" value="1"/>
</dbReference>
<keyword evidence="7" id="KW-1185">Reference proteome</keyword>
<evidence type="ECO:0000256" key="4">
    <source>
        <dbReference type="RuleBase" id="RU003616"/>
    </source>
</evidence>
<dbReference type="SUPFAM" id="SSF49764">
    <property type="entry name" value="HSP20-like chaperones"/>
    <property type="match status" value="1"/>
</dbReference>
<name>A0ABQ9JZ54_9CUCU</name>
<accession>A0ABQ9JZ54</accession>
<dbReference type="PROSITE" id="PS01031">
    <property type="entry name" value="SHSP"/>
    <property type="match status" value="1"/>
</dbReference>
<dbReference type="PIRSF" id="PIRSF036514">
    <property type="entry name" value="Sm_HSP_B1"/>
    <property type="match status" value="1"/>
</dbReference>
<keyword evidence="1" id="KW-0346">Stress response</keyword>